<sequence>MAQLLNLSLVDSNKFIIVDESTDAIHARNLIFAWLDGIRKKGIHAPVNILLFSSPCCSLQKSLTSLDISNVHIEDYFSVNNEKKRGNVYKHLTDFVSSNSRSIFVLDCINTLALQIGLAQACRFVEKLIQNHHSNVFCIHRRDFHHNIPRIQTMSNLYVKIDNSVKPPLQSKVHYEVSVVHKKPGGSISRWKELVTQDIVTLTFESKKIVNNPGHNKVNKPIEVSAKPETTFRIEINEEEMKQRESVPLPYILPGNPGAGSRIIYVPDEADDFDEEDPDEDLDF</sequence>
<accession>A0ACC2NYP6</accession>
<gene>
    <name evidence="1" type="ORF">QAD02_012008</name>
</gene>
<organism evidence="1 2">
    <name type="scientific">Eretmocerus hayati</name>
    <dbReference type="NCBI Taxonomy" id="131215"/>
    <lineage>
        <taxon>Eukaryota</taxon>
        <taxon>Metazoa</taxon>
        <taxon>Ecdysozoa</taxon>
        <taxon>Arthropoda</taxon>
        <taxon>Hexapoda</taxon>
        <taxon>Insecta</taxon>
        <taxon>Pterygota</taxon>
        <taxon>Neoptera</taxon>
        <taxon>Endopterygota</taxon>
        <taxon>Hymenoptera</taxon>
        <taxon>Apocrita</taxon>
        <taxon>Proctotrupomorpha</taxon>
        <taxon>Chalcidoidea</taxon>
        <taxon>Aphelinidae</taxon>
        <taxon>Aphelininae</taxon>
        <taxon>Eretmocerus</taxon>
    </lineage>
</organism>
<dbReference type="Proteomes" id="UP001239111">
    <property type="component" value="Chromosome 2"/>
</dbReference>
<dbReference type="EMBL" id="CM056742">
    <property type="protein sequence ID" value="KAJ8676222.1"/>
    <property type="molecule type" value="Genomic_DNA"/>
</dbReference>
<reference evidence="1" key="1">
    <citation type="submission" date="2023-04" db="EMBL/GenBank/DDBJ databases">
        <title>A chromosome-level genome assembly of the parasitoid wasp Eretmocerus hayati.</title>
        <authorList>
            <person name="Zhong Y."/>
            <person name="Liu S."/>
            <person name="Liu Y."/>
        </authorList>
    </citation>
    <scope>NUCLEOTIDE SEQUENCE</scope>
    <source>
        <strain evidence="1">ZJU_SS_LIU_2023</strain>
    </source>
</reference>
<evidence type="ECO:0000313" key="1">
    <source>
        <dbReference type="EMBL" id="KAJ8676222.1"/>
    </source>
</evidence>
<evidence type="ECO:0000313" key="2">
    <source>
        <dbReference type="Proteomes" id="UP001239111"/>
    </source>
</evidence>
<proteinExistence type="predicted"/>
<keyword evidence="2" id="KW-1185">Reference proteome</keyword>
<name>A0ACC2NYP6_9HYME</name>
<protein>
    <submittedName>
        <fullName evidence="1">Uncharacterized protein</fullName>
    </submittedName>
</protein>
<comment type="caution">
    <text evidence="1">The sequence shown here is derived from an EMBL/GenBank/DDBJ whole genome shotgun (WGS) entry which is preliminary data.</text>
</comment>